<keyword evidence="1" id="KW-0732">Signal</keyword>
<accession>S3D783</accession>
<evidence type="ECO:0000313" key="3">
    <source>
        <dbReference type="Proteomes" id="UP000016923"/>
    </source>
</evidence>
<sequence length="85" mass="9514">MHWLHTRVDFCIAFLHSLFLQSCTCTTCTIYRGRGSPWCGVVCSNTRSAETAAAVAEGNLAWWPGLLDAPPRWRWEQCTSPGLTL</sequence>
<evidence type="ECO:0000256" key="1">
    <source>
        <dbReference type="SAM" id="SignalP"/>
    </source>
</evidence>
<dbReference type="Proteomes" id="UP000016923">
    <property type="component" value="Unassembled WGS sequence"/>
</dbReference>
<evidence type="ECO:0000313" key="2">
    <source>
        <dbReference type="EMBL" id="EPE09245.1"/>
    </source>
</evidence>
<dbReference type="AlphaFoldDB" id="S3D783"/>
<organism evidence="2 3">
    <name type="scientific">Ophiostoma piceae (strain UAMH 11346)</name>
    <name type="common">Sap stain fungus</name>
    <dbReference type="NCBI Taxonomy" id="1262450"/>
    <lineage>
        <taxon>Eukaryota</taxon>
        <taxon>Fungi</taxon>
        <taxon>Dikarya</taxon>
        <taxon>Ascomycota</taxon>
        <taxon>Pezizomycotina</taxon>
        <taxon>Sordariomycetes</taxon>
        <taxon>Sordariomycetidae</taxon>
        <taxon>Ophiostomatales</taxon>
        <taxon>Ophiostomataceae</taxon>
        <taxon>Ophiostoma</taxon>
    </lineage>
</organism>
<gene>
    <name evidence="2" type="ORF">F503_07021</name>
</gene>
<keyword evidence="3" id="KW-1185">Reference proteome</keyword>
<feature type="chain" id="PRO_5004519320" description="Secreted protein" evidence="1">
    <location>
        <begin position="26"/>
        <end position="85"/>
    </location>
</feature>
<feature type="signal peptide" evidence="1">
    <location>
        <begin position="1"/>
        <end position="25"/>
    </location>
</feature>
<protein>
    <recommendedName>
        <fullName evidence="4">Secreted protein</fullName>
    </recommendedName>
</protein>
<dbReference type="HOGENOM" id="CLU_2513219_0_0_1"/>
<proteinExistence type="predicted"/>
<dbReference type="VEuPathDB" id="FungiDB:F503_07021"/>
<evidence type="ECO:0008006" key="4">
    <source>
        <dbReference type="Google" id="ProtNLM"/>
    </source>
</evidence>
<name>S3D783_OPHP1</name>
<dbReference type="EMBL" id="KE148147">
    <property type="protein sequence ID" value="EPE09245.1"/>
    <property type="molecule type" value="Genomic_DNA"/>
</dbReference>
<dbReference type="PROSITE" id="PS51257">
    <property type="entry name" value="PROKAR_LIPOPROTEIN"/>
    <property type="match status" value="1"/>
</dbReference>
<reference evidence="2 3" key="1">
    <citation type="journal article" date="2013" name="BMC Genomics">
        <title>The genome and transcriptome of the pine saprophyte Ophiostoma piceae, and a comparison with the bark beetle-associated pine pathogen Grosmannia clavigera.</title>
        <authorList>
            <person name="Haridas S."/>
            <person name="Wang Y."/>
            <person name="Lim L."/>
            <person name="Massoumi Alamouti S."/>
            <person name="Jackman S."/>
            <person name="Docking R."/>
            <person name="Robertson G."/>
            <person name="Birol I."/>
            <person name="Bohlmann J."/>
            <person name="Breuil C."/>
        </authorList>
    </citation>
    <scope>NUCLEOTIDE SEQUENCE [LARGE SCALE GENOMIC DNA]</scope>
    <source>
        <strain evidence="2 3">UAMH 11346</strain>
    </source>
</reference>